<name>A0A0L0HQI0_SPIPD</name>
<evidence type="ECO:0000259" key="5">
    <source>
        <dbReference type="Pfam" id="PF14737"/>
    </source>
</evidence>
<feature type="domain" description="DUF4470" evidence="5">
    <location>
        <begin position="10"/>
        <end position="118"/>
    </location>
</feature>
<feature type="domain" description="Dynein assembly factor 3 C-terminal" evidence="6">
    <location>
        <begin position="151"/>
        <end position="432"/>
    </location>
</feature>
<dbReference type="GO" id="GO:0070286">
    <property type="term" value="P:axonemal dynein complex assembly"/>
    <property type="evidence" value="ECO:0007669"/>
    <property type="project" value="InterPro"/>
</dbReference>
<evidence type="ECO:0000256" key="2">
    <source>
        <dbReference type="ARBA" id="ARBA00010449"/>
    </source>
</evidence>
<dbReference type="GeneID" id="27692134"/>
<dbReference type="RefSeq" id="XP_016611249.1">
    <property type="nucleotide sequence ID" value="XM_016757161.1"/>
</dbReference>
<dbReference type="STRING" id="645134.A0A0L0HQI0"/>
<dbReference type="OrthoDB" id="432970at2759"/>
<dbReference type="GO" id="GO:0044458">
    <property type="term" value="P:motile cilium assembly"/>
    <property type="evidence" value="ECO:0007669"/>
    <property type="project" value="TreeGrafter"/>
</dbReference>
<dbReference type="AlphaFoldDB" id="A0A0L0HQI0"/>
<dbReference type="VEuPathDB" id="FungiDB:SPPG_09009"/>
<dbReference type="GO" id="GO:0005737">
    <property type="term" value="C:cytoplasm"/>
    <property type="evidence" value="ECO:0007669"/>
    <property type="project" value="UniProtKB-SubCell"/>
</dbReference>
<sequence length="455" mass="51566">MDGIGTTSVWGFSRAVDFQDLYTANGERDAKDVKLTPSTDLPPLNVLILGASDARHIIKTMARAWRYGRREIHFWVVEAEITALARCMLLLDVIFGENEAGLQDRIDTFLELYGNILLRDQTSAQITETATRYIRLITDSATPKLTPHIQLDLSLLKYRERDDLESVFQFWRNHKGKSFELDKMWDARLRRYYGVRFDAREGVIDWDWNMKLKDHAPTISSHEFLSFRLHGLSFPIRQSTPTHPNRTLATISALPDTQTGTSLPKWGYFSDIAVGPFLGFGLDAEAKKLLKTENGQRKYDARAIAEWNLGGMIQEWKNGRLSDAEGKIQELPPDSANEASNYVSTAATVHLLTVSALSKLQRRQGFFNRIYVSSTMAHRINELGELLTTESVSQENGTLIVETAKYILDLRPDQAKEYNNRVMKMATEAGLALQKAEATKGQLDHLVLTKERKVA</sequence>
<evidence type="ECO:0000259" key="6">
    <source>
        <dbReference type="Pfam" id="PF14740"/>
    </source>
</evidence>
<dbReference type="Pfam" id="PF14737">
    <property type="entry name" value="DUF4470"/>
    <property type="match status" value="1"/>
</dbReference>
<dbReference type="eggNOG" id="ENOG502QT97">
    <property type="taxonomic scope" value="Eukaryota"/>
</dbReference>
<keyword evidence="8" id="KW-1185">Reference proteome</keyword>
<protein>
    <recommendedName>
        <fullName evidence="9">Dynein assembly factor 3, axonemal</fullName>
    </recommendedName>
</protein>
<evidence type="ECO:0000313" key="8">
    <source>
        <dbReference type="Proteomes" id="UP000053201"/>
    </source>
</evidence>
<gene>
    <name evidence="7" type="ORF">SPPG_09009</name>
</gene>
<dbReference type="PANTHER" id="PTHR22118">
    <property type="entry name" value="DYNEIN ASSEMBLY FACTOR 3, AXONEMAL"/>
    <property type="match status" value="1"/>
</dbReference>
<dbReference type="EMBL" id="KQ257452">
    <property type="protein sequence ID" value="KND03210.1"/>
    <property type="molecule type" value="Genomic_DNA"/>
</dbReference>
<dbReference type="InterPro" id="IPR039304">
    <property type="entry name" value="DNAAF3"/>
</dbReference>
<keyword evidence="4" id="KW-0970">Cilium biogenesis/degradation</keyword>
<dbReference type="InterPro" id="IPR027974">
    <property type="entry name" value="DUF4470"/>
</dbReference>
<dbReference type="Proteomes" id="UP000053201">
    <property type="component" value="Unassembled WGS sequence"/>
</dbReference>
<dbReference type="PANTHER" id="PTHR22118:SF14">
    <property type="entry name" value="DYNEIN AXONEMAL ASSEMBLY FACTOR 3"/>
    <property type="match status" value="1"/>
</dbReference>
<keyword evidence="3" id="KW-0963">Cytoplasm</keyword>
<dbReference type="InParanoid" id="A0A0L0HQI0"/>
<dbReference type="InterPro" id="IPR028235">
    <property type="entry name" value="DNAAF3_C"/>
</dbReference>
<evidence type="ECO:0000256" key="1">
    <source>
        <dbReference type="ARBA" id="ARBA00004496"/>
    </source>
</evidence>
<evidence type="ECO:0000313" key="7">
    <source>
        <dbReference type="EMBL" id="KND03210.1"/>
    </source>
</evidence>
<dbReference type="Pfam" id="PF14740">
    <property type="entry name" value="DUF4471"/>
    <property type="match status" value="1"/>
</dbReference>
<dbReference type="OMA" id="MREGIYQ"/>
<comment type="similarity">
    <text evidence="2">Belongs to the DNAAF3 family.</text>
</comment>
<accession>A0A0L0HQI0</accession>
<evidence type="ECO:0000256" key="3">
    <source>
        <dbReference type="ARBA" id="ARBA00022490"/>
    </source>
</evidence>
<organism evidence="7 8">
    <name type="scientific">Spizellomyces punctatus (strain DAOM BR117)</name>
    <dbReference type="NCBI Taxonomy" id="645134"/>
    <lineage>
        <taxon>Eukaryota</taxon>
        <taxon>Fungi</taxon>
        <taxon>Fungi incertae sedis</taxon>
        <taxon>Chytridiomycota</taxon>
        <taxon>Chytridiomycota incertae sedis</taxon>
        <taxon>Chytridiomycetes</taxon>
        <taxon>Spizellomycetales</taxon>
        <taxon>Spizellomycetaceae</taxon>
        <taxon>Spizellomyces</taxon>
    </lineage>
</organism>
<evidence type="ECO:0000256" key="4">
    <source>
        <dbReference type="ARBA" id="ARBA00022794"/>
    </source>
</evidence>
<evidence type="ECO:0008006" key="9">
    <source>
        <dbReference type="Google" id="ProtNLM"/>
    </source>
</evidence>
<proteinExistence type="inferred from homology"/>
<comment type="subcellular location">
    <subcellularLocation>
        <location evidence="1">Cytoplasm</location>
    </subcellularLocation>
</comment>
<reference evidence="7 8" key="1">
    <citation type="submission" date="2009-08" db="EMBL/GenBank/DDBJ databases">
        <title>The Genome Sequence of Spizellomyces punctatus strain DAOM BR117.</title>
        <authorList>
            <consortium name="The Broad Institute Genome Sequencing Platform"/>
            <person name="Russ C."/>
            <person name="Cuomo C."/>
            <person name="Shea T."/>
            <person name="Young S.K."/>
            <person name="Zeng Q."/>
            <person name="Koehrsen M."/>
            <person name="Haas B."/>
            <person name="Borodovsky M."/>
            <person name="Guigo R."/>
            <person name="Alvarado L."/>
            <person name="Berlin A."/>
            <person name="Bochicchio J."/>
            <person name="Borenstein D."/>
            <person name="Chapman S."/>
            <person name="Chen Z."/>
            <person name="Engels R."/>
            <person name="Freedman E."/>
            <person name="Gellesch M."/>
            <person name="Goldberg J."/>
            <person name="Griggs A."/>
            <person name="Gujja S."/>
            <person name="Heiman D."/>
            <person name="Hepburn T."/>
            <person name="Howarth C."/>
            <person name="Jen D."/>
            <person name="Larson L."/>
            <person name="Lewis B."/>
            <person name="Mehta T."/>
            <person name="Park D."/>
            <person name="Pearson M."/>
            <person name="Roberts A."/>
            <person name="Saif S."/>
            <person name="Shenoy N."/>
            <person name="Sisk P."/>
            <person name="Stolte C."/>
            <person name="Sykes S."/>
            <person name="Thomson T."/>
            <person name="Walk T."/>
            <person name="White J."/>
            <person name="Yandava C."/>
            <person name="Burger G."/>
            <person name="Gray M.W."/>
            <person name="Holland P.W.H."/>
            <person name="King N."/>
            <person name="Lang F.B.F."/>
            <person name="Roger A.J."/>
            <person name="Ruiz-Trillo I."/>
            <person name="Lander E."/>
            <person name="Nusbaum C."/>
        </authorList>
    </citation>
    <scope>NUCLEOTIDE SEQUENCE [LARGE SCALE GENOMIC DNA]</scope>
    <source>
        <strain evidence="7 8">DAOM BR117</strain>
    </source>
</reference>